<keyword evidence="1" id="KW-0732">Signal</keyword>
<dbReference type="RefSeq" id="WP_200401022.1">
    <property type="nucleotide sequence ID" value="NZ_CP066831.1"/>
</dbReference>
<feature type="signal peptide" evidence="1">
    <location>
        <begin position="1"/>
        <end position="29"/>
    </location>
</feature>
<sequence>MIKTRIATAVATVGVTALALTAIPGTAQAADLDREFSSPVAAEAATADPGSRSGSSDVSPMAWTDCPLTYFCVWVDGDYEGPRGQFKESNLSWGSFFQSACPSGTWSNCASSGFNNGTSGMGVVVWNEPGHDHGNSRCLPKGWRHPYFTQVHWNDNAAQNINDKISSNQWTWNCHY</sequence>
<protein>
    <submittedName>
        <fullName evidence="2">Peptidase inhibitor family I36 protein</fullName>
    </submittedName>
</protein>
<reference evidence="2 3" key="1">
    <citation type="submission" date="2020-12" db="EMBL/GenBank/DDBJ databases">
        <title>A novel species.</title>
        <authorList>
            <person name="Li K."/>
        </authorList>
    </citation>
    <scope>NUCLEOTIDE SEQUENCE [LARGE SCALE GENOMIC DNA]</scope>
    <source>
        <strain evidence="2 3">ZYC-3</strain>
    </source>
</reference>
<accession>A0A7T7L495</accession>
<evidence type="ECO:0000313" key="2">
    <source>
        <dbReference type="EMBL" id="QQM46188.1"/>
    </source>
</evidence>
<dbReference type="Pfam" id="PF03995">
    <property type="entry name" value="Inhibitor_I36"/>
    <property type="match status" value="1"/>
</dbReference>
<organism evidence="2 3">
    <name type="scientific">Streptomyces liliifuscus</name>
    <dbReference type="NCBI Taxonomy" id="2797636"/>
    <lineage>
        <taxon>Bacteria</taxon>
        <taxon>Bacillati</taxon>
        <taxon>Actinomycetota</taxon>
        <taxon>Actinomycetes</taxon>
        <taxon>Kitasatosporales</taxon>
        <taxon>Streptomycetaceae</taxon>
        <taxon>Streptomyces</taxon>
    </lineage>
</organism>
<proteinExistence type="predicted"/>
<dbReference type="KEGG" id="slf:JEQ17_46740"/>
<dbReference type="Proteomes" id="UP000595636">
    <property type="component" value="Chromosome"/>
</dbReference>
<keyword evidence="3" id="KW-1185">Reference proteome</keyword>
<gene>
    <name evidence="2" type="ORF">JEQ17_46740</name>
</gene>
<dbReference type="EMBL" id="CP066831">
    <property type="protein sequence ID" value="QQM46188.1"/>
    <property type="molecule type" value="Genomic_DNA"/>
</dbReference>
<name>A0A7T7L495_9ACTN</name>
<evidence type="ECO:0000256" key="1">
    <source>
        <dbReference type="SAM" id="SignalP"/>
    </source>
</evidence>
<feature type="chain" id="PRO_5032305559" evidence="1">
    <location>
        <begin position="30"/>
        <end position="176"/>
    </location>
</feature>
<dbReference type="AlphaFoldDB" id="A0A7T7L495"/>
<evidence type="ECO:0000313" key="3">
    <source>
        <dbReference type="Proteomes" id="UP000595636"/>
    </source>
</evidence>